<organism evidence="2">
    <name type="scientific">marine sediment metagenome</name>
    <dbReference type="NCBI Taxonomy" id="412755"/>
    <lineage>
        <taxon>unclassified sequences</taxon>
        <taxon>metagenomes</taxon>
        <taxon>ecological metagenomes</taxon>
    </lineage>
</organism>
<comment type="caution">
    <text evidence="2">The sequence shown here is derived from an EMBL/GenBank/DDBJ whole genome shotgun (WGS) entry which is preliminary data.</text>
</comment>
<dbReference type="EMBL" id="LAZR01011306">
    <property type="protein sequence ID" value="KKM62378.1"/>
    <property type="molecule type" value="Genomic_DNA"/>
</dbReference>
<reference evidence="2" key="1">
    <citation type="journal article" date="2015" name="Nature">
        <title>Complex archaea that bridge the gap between prokaryotes and eukaryotes.</title>
        <authorList>
            <person name="Spang A."/>
            <person name="Saw J.H."/>
            <person name="Jorgensen S.L."/>
            <person name="Zaremba-Niedzwiedzka K."/>
            <person name="Martijn J."/>
            <person name="Lind A.E."/>
            <person name="van Eijk R."/>
            <person name="Schleper C."/>
            <person name="Guy L."/>
            <person name="Ettema T.J."/>
        </authorList>
    </citation>
    <scope>NUCLEOTIDE SEQUENCE</scope>
</reference>
<evidence type="ECO:0000313" key="2">
    <source>
        <dbReference type="EMBL" id="KKM62378.1"/>
    </source>
</evidence>
<dbReference type="AlphaFoldDB" id="A0A0F9IYI7"/>
<feature type="region of interest" description="Disordered" evidence="1">
    <location>
        <begin position="73"/>
        <end position="92"/>
    </location>
</feature>
<proteinExistence type="predicted"/>
<gene>
    <name evidence="2" type="ORF">LCGC14_1522290</name>
</gene>
<sequence length="173" mass="19867">MIRYAQPTAQLKKDEMKKVIQDFLTQMKTVMQDSAKSAVDKTRELEGLVTQLNVQVDKKIDEVSGQQIVTVQPADDSEKKDKLEGGVGDDVPYEKMNKKQLEMGQKVEMEHTDNPEIAKEIAGDHLAEQLEGGKDKGKQDYYTKLEKFVDPHDDEVDDKPAFWRRNLDYRVPR</sequence>
<evidence type="ECO:0000256" key="1">
    <source>
        <dbReference type="SAM" id="MobiDB-lite"/>
    </source>
</evidence>
<name>A0A0F9IYI7_9ZZZZ</name>
<protein>
    <submittedName>
        <fullName evidence="2">Uncharacterized protein</fullName>
    </submittedName>
</protein>
<accession>A0A0F9IYI7</accession>